<dbReference type="Gene3D" id="3.40.50.620">
    <property type="entry name" value="HUPs"/>
    <property type="match status" value="1"/>
</dbReference>
<feature type="domain" description="Phosphoadenosine phosphosulphate reductase" evidence="6">
    <location>
        <begin position="68"/>
        <end position="236"/>
    </location>
</feature>
<dbReference type="NCBIfam" id="TIGR00434">
    <property type="entry name" value="cysH"/>
    <property type="match status" value="1"/>
</dbReference>
<dbReference type="HAMAP" id="MF_00063">
    <property type="entry name" value="CysH"/>
    <property type="match status" value="1"/>
</dbReference>
<comment type="similarity">
    <text evidence="1 4">Belongs to the PAPS reductase family. CysH subfamily.</text>
</comment>
<evidence type="ECO:0000259" key="6">
    <source>
        <dbReference type="Pfam" id="PF01507"/>
    </source>
</evidence>
<comment type="function">
    <text evidence="4">Catalyzes the formation of sulfite from adenosine 5'-phosphosulfate (APS) using thioredoxin as an electron donor.</text>
</comment>
<proteinExistence type="inferred from homology"/>
<feature type="binding site" evidence="4">
    <location>
        <position position="233"/>
    </location>
    <ligand>
        <name>[4Fe-4S] cluster</name>
        <dbReference type="ChEBI" id="CHEBI:49883"/>
    </ligand>
</feature>
<dbReference type="PANTHER" id="PTHR46509">
    <property type="entry name" value="PHOSPHOADENOSINE PHOSPHOSULFATE REDUCTASE"/>
    <property type="match status" value="1"/>
</dbReference>
<keyword evidence="4" id="KW-0963">Cytoplasm</keyword>
<comment type="catalytic activity">
    <reaction evidence="4">
        <text>[thioredoxin]-disulfide + sulfite + AMP + 2 H(+) = adenosine 5'-phosphosulfate + [thioredoxin]-dithiol</text>
        <dbReference type="Rhea" id="RHEA:21976"/>
        <dbReference type="Rhea" id="RHEA-COMP:10698"/>
        <dbReference type="Rhea" id="RHEA-COMP:10700"/>
        <dbReference type="ChEBI" id="CHEBI:15378"/>
        <dbReference type="ChEBI" id="CHEBI:17359"/>
        <dbReference type="ChEBI" id="CHEBI:29950"/>
        <dbReference type="ChEBI" id="CHEBI:50058"/>
        <dbReference type="ChEBI" id="CHEBI:58243"/>
        <dbReference type="ChEBI" id="CHEBI:456215"/>
        <dbReference type="EC" id="1.8.4.10"/>
    </reaction>
</comment>
<dbReference type="InterPro" id="IPR002500">
    <property type="entry name" value="PAPS_reduct_dom"/>
</dbReference>
<evidence type="ECO:0000256" key="1">
    <source>
        <dbReference type="ARBA" id="ARBA00009732"/>
    </source>
</evidence>
<dbReference type="Pfam" id="PF01507">
    <property type="entry name" value="PAPS_reduct"/>
    <property type="match status" value="1"/>
</dbReference>
<dbReference type="EMBL" id="JBHRYC010000098">
    <property type="protein sequence ID" value="MFC3639604.1"/>
    <property type="molecule type" value="Genomic_DNA"/>
</dbReference>
<dbReference type="NCBIfam" id="NF002537">
    <property type="entry name" value="PRK02090.1"/>
    <property type="match status" value="1"/>
</dbReference>
<keyword evidence="4" id="KW-0411">Iron-sulfur</keyword>
<keyword evidence="2 4" id="KW-0560">Oxidoreductase</keyword>
<evidence type="ECO:0000313" key="8">
    <source>
        <dbReference type="Proteomes" id="UP001595704"/>
    </source>
</evidence>
<dbReference type="Proteomes" id="UP001595704">
    <property type="component" value="Unassembled WGS sequence"/>
</dbReference>
<dbReference type="SUPFAM" id="SSF52402">
    <property type="entry name" value="Adenine nucleotide alpha hydrolases-like"/>
    <property type="match status" value="1"/>
</dbReference>
<keyword evidence="8" id="KW-1185">Reference proteome</keyword>
<dbReference type="PANTHER" id="PTHR46509:SF1">
    <property type="entry name" value="PHOSPHOADENOSINE PHOSPHOSULFATE REDUCTASE"/>
    <property type="match status" value="1"/>
</dbReference>
<feature type="binding site" evidence="4">
    <location>
        <position position="150"/>
    </location>
    <ligand>
        <name>[4Fe-4S] cluster</name>
        <dbReference type="ChEBI" id="CHEBI:49883"/>
    </ligand>
</feature>
<comment type="subcellular location">
    <subcellularLocation>
        <location evidence="4">Cytoplasm</location>
    </subcellularLocation>
</comment>
<reference evidence="8" key="1">
    <citation type="journal article" date="2019" name="Int. J. Syst. Evol. Microbiol.">
        <title>The Global Catalogue of Microorganisms (GCM) 10K type strain sequencing project: providing services to taxonomists for standard genome sequencing and annotation.</title>
        <authorList>
            <consortium name="The Broad Institute Genomics Platform"/>
            <consortium name="The Broad Institute Genome Sequencing Center for Infectious Disease"/>
            <person name="Wu L."/>
            <person name="Ma J."/>
        </authorList>
    </citation>
    <scope>NUCLEOTIDE SEQUENCE [LARGE SCALE GENOMIC DNA]</scope>
    <source>
        <strain evidence="8">KCTC 42282</strain>
    </source>
</reference>
<dbReference type="InterPro" id="IPR004511">
    <property type="entry name" value="PAPS/APS_Rdtase"/>
</dbReference>
<organism evidence="7 8">
    <name type="scientific">Camelimonas fluminis</name>
    <dbReference type="NCBI Taxonomy" id="1576911"/>
    <lineage>
        <taxon>Bacteria</taxon>
        <taxon>Pseudomonadati</taxon>
        <taxon>Pseudomonadota</taxon>
        <taxon>Alphaproteobacteria</taxon>
        <taxon>Hyphomicrobiales</taxon>
        <taxon>Chelatococcaceae</taxon>
        <taxon>Camelimonas</taxon>
    </lineage>
</organism>
<dbReference type="RefSeq" id="WP_191318719.1">
    <property type="nucleotide sequence ID" value="NZ_BNCG01000004.1"/>
</dbReference>
<feature type="compositionally biased region" description="Basic and acidic residues" evidence="5">
    <location>
        <begin position="241"/>
        <end position="256"/>
    </location>
</feature>
<evidence type="ECO:0000313" key="7">
    <source>
        <dbReference type="EMBL" id="MFC3639604.1"/>
    </source>
</evidence>
<feature type="binding site" evidence="4">
    <location>
        <position position="149"/>
    </location>
    <ligand>
        <name>[4Fe-4S] cluster</name>
        <dbReference type="ChEBI" id="CHEBI:49883"/>
    </ligand>
</feature>
<accession>A0ABV7ULL2</accession>
<comment type="caution">
    <text evidence="7">The sequence shown here is derived from an EMBL/GenBank/DDBJ whole genome shotgun (WGS) entry which is preliminary data.</text>
</comment>
<protein>
    <recommendedName>
        <fullName evidence="4">Adenosine 5'-phosphosulfate reductase</fullName>
        <shortName evidence="4">APS reductase</shortName>
        <ecNumber evidence="4">1.8.4.10</ecNumber>
    </recommendedName>
    <alternativeName>
        <fullName evidence="4">5'-adenylylsulfate reductase</fullName>
    </alternativeName>
    <alternativeName>
        <fullName evidence="4">Thioredoxin-dependent 5'-adenylylsulfate reductase</fullName>
    </alternativeName>
</protein>
<feature type="region of interest" description="Disordered" evidence="5">
    <location>
        <begin position="237"/>
        <end position="271"/>
    </location>
</feature>
<dbReference type="EC" id="1.8.4.10" evidence="4"/>
<feature type="binding site" evidence="4">
    <location>
        <position position="230"/>
    </location>
    <ligand>
        <name>[4Fe-4S] cluster</name>
        <dbReference type="ChEBI" id="CHEBI:49883"/>
    </ligand>
</feature>
<evidence type="ECO:0000256" key="4">
    <source>
        <dbReference type="HAMAP-Rule" id="MF_00063"/>
    </source>
</evidence>
<keyword evidence="4" id="KW-0408">Iron</keyword>
<dbReference type="GO" id="GO:0004604">
    <property type="term" value="F:phosphoadenylyl-sulfate reductase (thioredoxin) activity"/>
    <property type="evidence" value="ECO:0007669"/>
    <property type="project" value="UniProtKB-EC"/>
</dbReference>
<evidence type="ECO:0000256" key="2">
    <source>
        <dbReference type="ARBA" id="ARBA00023002"/>
    </source>
</evidence>
<comment type="cofactor">
    <cofactor evidence="4">
        <name>[4Fe-4S] cluster</name>
        <dbReference type="ChEBI" id="CHEBI:49883"/>
    </cofactor>
    <text evidence="4">Binds 1 [4Fe-4S] cluster per subunit.</text>
</comment>
<evidence type="ECO:0000256" key="3">
    <source>
        <dbReference type="ARBA" id="ARBA00024327"/>
    </source>
</evidence>
<sequence>MPRLPDPAVAAAMAATSIDTASIDTVSAPSSRAEELVREAAALDARHAGATAEELLRLALRERVAGAVALVSSFGAESAALLHLAAQVDPAVPVIFVDTRRLFPETLAYRDRLVAMLGLADVRSVSPDDAAEQRLDPIGALFARDTDACCGFRKVEPLDAALKPFHGWISGRKRYQASSRHDIPAFEATATHIKVNPLASWSMADIAHYMRAHALPAHPLVAKGYPSIGCAPCTSPVAEGEDPRAGRWRGQDKTECGIHVSPAGTITRNKA</sequence>
<dbReference type="InterPro" id="IPR014729">
    <property type="entry name" value="Rossmann-like_a/b/a_fold"/>
</dbReference>
<evidence type="ECO:0000256" key="5">
    <source>
        <dbReference type="SAM" id="MobiDB-lite"/>
    </source>
</evidence>
<feature type="active site" description="Nucleophile; cysteine thiosulfonate intermediate" evidence="4">
    <location>
        <position position="256"/>
    </location>
</feature>
<comment type="pathway">
    <text evidence="3 4">Sulfur metabolism; hydrogen sulfide biosynthesis; sulfite from sulfate.</text>
</comment>
<keyword evidence="4" id="KW-0479">Metal-binding</keyword>
<name>A0ABV7ULL2_9HYPH</name>
<dbReference type="PIRSF" id="PIRSF000857">
    <property type="entry name" value="PAPS_reductase"/>
    <property type="match status" value="1"/>
</dbReference>
<gene>
    <name evidence="4" type="primary">cysH</name>
    <name evidence="7" type="ORF">ACFONL_19885</name>
</gene>